<comment type="caution">
    <text evidence="7">The sequence shown here is derived from an EMBL/GenBank/DDBJ whole genome shotgun (WGS) entry which is preliminary data.</text>
</comment>
<dbReference type="PANTHER" id="PTHR37534">
    <property type="entry name" value="TRANSCRIPTIONAL ACTIVATOR PROTEIN UGA3"/>
    <property type="match status" value="1"/>
</dbReference>
<dbReference type="PANTHER" id="PTHR37534:SF2">
    <property type="entry name" value="N-ACETYLTRANSFERASE DOMAIN-CONTAINING PROTEIN"/>
    <property type="match status" value="1"/>
</dbReference>
<dbReference type="Proteomes" id="UP001586593">
    <property type="component" value="Unassembled WGS sequence"/>
</dbReference>
<keyword evidence="8" id="KW-1185">Reference proteome</keyword>
<evidence type="ECO:0000256" key="2">
    <source>
        <dbReference type="ARBA" id="ARBA00022833"/>
    </source>
</evidence>
<gene>
    <name evidence="7" type="ORF">VTK73DRAFT_6307</name>
</gene>
<evidence type="ECO:0000256" key="5">
    <source>
        <dbReference type="ARBA" id="ARBA00023163"/>
    </source>
</evidence>
<keyword evidence="6" id="KW-0539">Nucleus</keyword>
<evidence type="ECO:0000313" key="8">
    <source>
        <dbReference type="Proteomes" id="UP001586593"/>
    </source>
</evidence>
<accession>A0ABR3WJW4</accession>
<evidence type="ECO:0000313" key="7">
    <source>
        <dbReference type="EMBL" id="KAL1863950.1"/>
    </source>
</evidence>
<keyword evidence="5" id="KW-0804">Transcription</keyword>
<protein>
    <submittedName>
        <fullName evidence="7">Uncharacterized protein</fullName>
    </submittedName>
</protein>
<evidence type="ECO:0000256" key="4">
    <source>
        <dbReference type="ARBA" id="ARBA00023125"/>
    </source>
</evidence>
<keyword evidence="4" id="KW-0238">DNA-binding</keyword>
<keyword evidence="3" id="KW-0805">Transcription regulation</keyword>
<keyword evidence="2" id="KW-0862">Zinc</keyword>
<evidence type="ECO:0000256" key="1">
    <source>
        <dbReference type="ARBA" id="ARBA00004123"/>
    </source>
</evidence>
<organism evidence="7 8">
    <name type="scientific">Phialemonium thermophilum</name>
    <dbReference type="NCBI Taxonomy" id="223376"/>
    <lineage>
        <taxon>Eukaryota</taxon>
        <taxon>Fungi</taxon>
        <taxon>Dikarya</taxon>
        <taxon>Ascomycota</taxon>
        <taxon>Pezizomycotina</taxon>
        <taxon>Sordariomycetes</taxon>
        <taxon>Sordariomycetidae</taxon>
        <taxon>Cephalothecales</taxon>
        <taxon>Cephalothecaceae</taxon>
        <taxon>Phialemonium</taxon>
    </lineage>
</organism>
<proteinExistence type="predicted"/>
<evidence type="ECO:0000256" key="3">
    <source>
        <dbReference type="ARBA" id="ARBA00023015"/>
    </source>
</evidence>
<comment type="subcellular location">
    <subcellularLocation>
        <location evidence="1">Nucleus</location>
    </subcellularLocation>
</comment>
<sequence length="230" mass="25763">MVRELLLHPQFAQTDEVLAACIILSTYEMIDVAGENLGSHLRGVASLLQSRQVQGDMRGIRGAAYWTWYRHEIWAALQTGRRISLNESYWEPQPVGPLGHLEIEDVANRVLFIMGQCIDFSNGHGVGEEDLGPNELLRSRHTRAVQLELALEEWYSSRPPSMACFRTEQTKLDQPRDETAGGFPTIWFVFPQSAIAHQVYHASKIILALYQPGILHTPQGLAKCASLSVA</sequence>
<dbReference type="Pfam" id="PF11951">
    <property type="entry name" value="Fungal_trans_2"/>
    <property type="match status" value="1"/>
</dbReference>
<reference evidence="7 8" key="1">
    <citation type="journal article" date="2024" name="Commun. Biol.">
        <title>Comparative genomic analysis of thermophilic fungi reveals convergent evolutionary adaptations and gene losses.</title>
        <authorList>
            <person name="Steindorff A.S."/>
            <person name="Aguilar-Pontes M.V."/>
            <person name="Robinson A.J."/>
            <person name="Andreopoulos B."/>
            <person name="LaButti K."/>
            <person name="Kuo A."/>
            <person name="Mondo S."/>
            <person name="Riley R."/>
            <person name="Otillar R."/>
            <person name="Haridas S."/>
            <person name="Lipzen A."/>
            <person name="Grimwood J."/>
            <person name="Schmutz J."/>
            <person name="Clum A."/>
            <person name="Reid I.D."/>
            <person name="Moisan M.C."/>
            <person name="Butler G."/>
            <person name="Nguyen T.T.M."/>
            <person name="Dewar K."/>
            <person name="Conant G."/>
            <person name="Drula E."/>
            <person name="Henrissat B."/>
            <person name="Hansel C."/>
            <person name="Singer S."/>
            <person name="Hutchinson M.I."/>
            <person name="de Vries R.P."/>
            <person name="Natvig D.O."/>
            <person name="Powell A.J."/>
            <person name="Tsang A."/>
            <person name="Grigoriev I.V."/>
        </authorList>
    </citation>
    <scope>NUCLEOTIDE SEQUENCE [LARGE SCALE GENOMIC DNA]</scope>
    <source>
        <strain evidence="7 8">ATCC 24622</strain>
    </source>
</reference>
<dbReference type="InterPro" id="IPR021858">
    <property type="entry name" value="Fun_TF"/>
</dbReference>
<dbReference type="EMBL" id="JAZHXJ010000355">
    <property type="protein sequence ID" value="KAL1863950.1"/>
    <property type="molecule type" value="Genomic_DNA"/>
</dbReference>
<evidence type="ECO:0000256" key="6">
    <source>
        <dbReference type="ARBA" id="ARBA00023242"/>
    </source>
</evidence>
<name>A0ABR3WJW4_9PEZI</name>